<feature type="chain" id="PRO_5017649714" evidence="2">
    <location>
        <begin position="20"/>
        <end position="155"/>
    </location>
</feature>
<reference evidence="3 4" key="1">
    <citation type="submission" date="2018-09" db="EMBL/GenBank/DDBJ databases">
        <title>Genome sequencing of strain 6GH32-13.</title>
        <authorList>
            <person name="Weon H.-Y."/>
            <person name="Heo J."/>
            <person name="Kwon S.-W."/>
        </authorList>
    </citation>
    <scope>NUCLEOTIDE SEQUENCE [LARGE SCALE GENOMIC DNA]</scope>
    <source>
        <strain evidence="3 4">5GH32-13</strain>
    </source>
</reference>
<evidence type="ECO:0000313" key="3">
    <source>
        <dbReference type="EMBL" id="AXY78141.1"/>
    </source>
</evidence>
<feature type="signal peptide" evidence="2">
    <location>
        <begin position="1"/>
        <end position="19"/>
    </location>
</feature>
<keyword evidence="2" id="KW-0732">Signal</keyword>
<evidence type="ECO:0000313" key="4">
    <source>
        <dbReference type="Proteomes" id="UP000263900"/>
    </source>
</evidence>
<evidence type="ECO:0000256" key="2">
    <source>
        <dbReference type="SAM" id="SignalP"/>
    </source>
</evidence>
<dbReference type="Proteomes" id="UP000263900">
    <property type="component" value="Chromosome"/>
</dbReference>
<gene>
    <name evidence="3" type="ORF">D3H65_30925</name>
</gene>
<keyword evidence="4" id="KW-1185">Reference proteome</keyword>
<proteinExistence type="predicted"/>
<evidence type="ECO:0000256" key="1">
    <source>
        <dbReference type="SAM" id="MobiDB-lite"/>
    </source>
</evidence>
<dbReference type="KEGG" id="pseg:D3H65_30925"/>
<organism evidence="3 4">
    <name type="scientific">Paraflavitalea soli</name>
    <dbReference type="NCBI Taxonomy" id="2315862"/>
    <lineage>
        <taxon>Bacteria</taxon>
        <taxon>Pseudomonadati</taxon>
        <taxon>Bacteroidota</taxon>
        <taxon>Chitinophagia</taxon>
        <taxon>Chitinophagales</taxon>
        <taxon>Chitinophagaceae</taxon>
        <taxon>Paraflavitalea</taxon>
    </lineage>
</organism>
<dbReference type="RefSeq" id="WP_119054014.1">
    <property type="nucleotide sequence ID" value="NZ_CP032157.1"/>
</dbReference>
<sequence>MKTNFLFVSLVLLSGVALAQDVNVKNEAASKVQVKATPVEKPVAASSTVSSTTAASATTGGSNIGGKLAAGTSTQVTANSHQAAVSTPVQAQAAVSPEATVTTVQKVKKASTSTVHKASSTVIETGEAARSAIKPVQVQTSLQSTLRTGVKLGIQ</sequence>
<protein>
    <submittedName>
        <fullName evidence="3">Uncharacterized protein</fullName>
    </submittedName>
</protein>
<feature type="region of interest" description="Disordered" evidence="1">
    <location>
        <begin position="40"/>
        <end position="64"/>
    </location>
</feature>
<dbReference type="EMBL" id="CP032157">
    <property type="protein sequence ID" value="AXY78141.1"/>
    <property type="molecule type" value="Genomic_DNA"/>
</dbReference>
<feature type="compositionally biased region" description="Low complexity" evidence="1">
    <location>
        <begin position="43"/>
        <end position="59"/>
    </location>
</feature>
<name>A0A3B7N8G4_9BACT</name>
<accession>A0A3B7N8G4</accession>
<dbReference type="AlphaFoldDB" id="A0A3B7N8G4"/>